<evidence type="ECO:0000256" key="2">
    <source>
        <dbReference type="ARBA" id="ARBA00022777"/>
    </source>
</evidence>
<dbReference type="InterPro" id="IPR011712">
    <property type="entry name" value="Sig_transdc_His_kin_sub3_dim/P"/>
</dbReference>
<dbReference type="RefSeq" id="WP_375558556.1">
    <property type="nucleotide sequence ID" value="NZ_JBBVGT010000003.1"/>
</dbReference>
<dbReference type="InterPro" id="IPR036890">
    <property type="entry name" value="HATPase_C_sf"/>
</dbReference>
<dbReference type="Pfam" id="PF02518">
    <property type="entry name" value="HATPase_c"/>
    <property type="match status" value="1"/>
</dbReference>
<keyword evidence="3" id="KW-0902">Two-component regulatory system</keyword>
<dbReference type="InterPro" id="IPR003594">
    <property type="entry name" value="HATPase_dom"/>
</dbReference>
<dbReference type="PANTHER" id="PTHR24421">
    <property type="entry name" value="NITRATE/NITRITE SENSOR PROTEIN NARX-RELATED"/>
    <property type="match status" value="1"/>
</dbReference>
<dbReference type="EMBL" id="JBBVGT010000003">
    <property type="protein sequence ID" value="MFB5947028.1"/>
    <property type="molecule type" value="Genomic_DNA"/>
</dbReference>
<feature type="domain" description="Histidine kinase/HSP90-like ATPase" evidence="5">
    <location>
        <begin position="200"/>
        <end position="294"/>
    </location>
</feature>
<dbReference type="CDD" id="cd16917">
    <property type="entry name" value="HATPase_UhpB-NarQ-NarX-like"/>
    <property type="match status" value="1"/>
</dbReference>
<evidence type="ECO:0000259" key="5">
    <source>
        <dbReference type="SMART" id="SM00387"/>
    </source>
</evidence>
<dbReference type="SMART" id="SM00387">
    <property type="entry name" value="HATPase_c"/>
    <property type="match status" value="1"/>
</dbReference>
<evidence type="ECO:0000256" key="3">
    <source>
        <dbReference type="ARBA" id="ARBA00023012"/>
    </source>
</evidence>
<proteinExistence type="predicted"/>
<organism evidence="6 7">
    <name type="scientific">Albibacterium profundi</name>
    <dbReference type="NCBI Taxonomy" id="3134906"/>
    <lineage>
        <taxon>Bacteria</taxon>
        <taxon>Pseudomonadati</taxon>
        <taxon>Bacteroidota</taxon>
        <taxon>Sphingobacteriia</taxon>
        <taxon>Sphingobacteriales</taxon>
        <taxon>Sphingobacteriaceae</taxon>
        <taxon>Albibacterium</taxon>
    </lineage>
</organism>
<dbReference type="SUPFAM" id="SSF55874">
    <property type="entry name" value="ATPase domain of HSP90 chaperone/DNA topoisomerase II/histidine kinase"/>
    <property type="match status" value="1"/>
</dbReference>
<name>A0ABV5CHH9_9SPHI</name>
<comment type="caution">
    <text evidence="6">The sequence shown here is derived from an EMBL/GenBank/DDBJ whole genome shotgun (WGS) entry which is preliminary data.</text>
</comment>
<evidence type="ECO:0000256" key="1">
    <source>
        <dbReference type="ARBA" id="ARBA00022679"/>
    </source>
</evidence>
<protein>
    <submittedName>
        <fullName evidence="6">Histidine kinase</fullName>
    </submittedName>
</protein>
<dbReference type="Pfam" id="PF07730">
    <property type="entry name" value="HisKA_3"/>
    <property type="match status" value="1"/>
</dbReference>
<evidence type="ECO:0000256" key="4">
    <source>
        <dbReference type="SAM" id="Coils"/>
    </source>
</evidence>
<accession>A0ABV5CHH9</accession>
<keyword evidence="7" id="KW-1185">Reference proteome</keyword>
<dbReference type="Gene3D" id="1.20.5.1930">
    <property type="match status" value="1"/>
</dbReference>
<gene>
    <name evidence="6" type="ORF">WKR92_14435</name>
</gene>
<dbReference type="GO" id="GO:0016301">
    <property type="term" value="F:kinase activity"/>
    <property type="evidence" value="ECO:0007669"/>
    <property type="project" value="UniProtKB-KW"/>
</dbReference>
<dbReference type="Gene3D" id="3.30.565.10">
    <property type="entry name" value="Histidine kinase-like ATPase, C-terminal domain"/>
    <property type="match status" value="1"/>
</dbReference>
<reference evidence="6 7" key="1">
    <citation type="submission" date="2024-04" db="EMBL/GenBank/DDBJ databases">
        <title>Albibacterium profundi sp. nov., isolated from sediment of the Challenger Deep of Mariana Trench.</title>
        <authorList>
            <person name="Wang Y."/>
        </authorList>
    </citation>
    <scope>NUCLEOTIDE SEQUENCE [LARGE SCALE GENOMIC DNA]</scope>
    <source>
        <strain evidence="6 7">RHL897</strain>
    </source>
</reference>
<keyword evidence="4" id="KW-0175">Coiled coil</keyword>
<evidence type="ECO:0000313" key="7">
    <source>
        <dbReference type="Proteomes" id="UP001580928"/>
    </source>
</evidence>
<keyword evidence="1" id="KW-0808">Transferase</keyword>
<feature type="coiled-coil region" evidence="4">
    <location>
        <begin position="51"/>
        <end position="87"/>
    </location>
</feature>
<keyword evidence="2 6" id="KW-0418">Kinase</keyword>
<dbReference type="Proteomes" id="UP001580928">
    <property type="component" value="Unassembled WGS sequence"/>
</dbReference>
<evidence type="ECO:0000313" key="6">
    <source>
        <dbReference type="EMBL" id="MFB5947028.1"/>
    </source>
</evidence>
<sequence length="297" mass="33838">MKTDLKKDTSQPYNIASRAKIISLLIQHSEKVWKAGKEGMHFRQAMADQDIATLINELQEYHHLLEMQNDELKRMKSEMEITKLNQQKNILSAMFAAQEKERNRISQALHDSVCQLLYGIRLNLQSSSICKENSDHFNNLNHLLDQAINETRLISYELRPSILIDFGFSEGIKEMIARLTAPSFKIRARISPLANKLDPDVQLHVFRIIQELVNNVLKHAKANNVDIVLRIQDATAILEVRDDGEGFQGNIALAFRNGSGLRGIKNQLVLLNGKMTIDNTDIGATIRVQFEDININR</sequence>
<dbReference type="InterPro" id="IPR050482">
    <property type="entry name" value="Sensor_HK_TwoCompSys"/>
</dbReference>